<dbReference type="AlphaFoldDB" id="A0A7C2P234"/>
<dbReference type="InterPro" id="IPR001173">
    <property type="entry name" value="Glyco_trans_2-like"/>
</dbReference>
<organism evidence="4">
    <name type="scientific">candidate division WOR-3 bacterium</name>
    <dbReference type="NCBI Taxonomy" id="2052148"/>
    <lineage>
        <taxon>Bacteria</taxon>
        <taxon>Bacteria division WOR-3</taxon>
    </lineage>
</organism>
<dbReference type="GO" id="GO:0016740">
    <property type="term" value="F:transferase activity"/>
    <property type="evidence" value="ECO:0007669"/>
    <property type="project" value="UniProtKB-KW"/>
</dbReference>
<feature type="transmembrane region" description="Helical" evidence="1">
    <location>
        <begin position="305"/>
        <end position="325"/>
    </location>
</feature>
<keyword evidence="1" id="KW-0472">Membrane</keyword>
<evidence type="ECO:0000256" key="1">
    <source>
        <dbReference type="SAM" id="Phobius"/>
    </source>
</evidence>
<feature type="transmembrane region" description="Helical" evidence="1">
    <location>
        <begin position="260"/>
        <end position="284"/>
    </location>
</feature>
<dbReference type="InterPro" id="IPR050256">
    <property type="entry name" value="Glycosyltransferase_2"/>
</dbReference>
<dbReference type="SUPFAM" id="SSF53448">
    <property type="entry name" value="Nucleotide-diphospho-sugar transferases"/>
    <property type="match status" value="1"/>
</dbReference>
<dbReference type="InterPro" id="IPR058718">
    <property type="entry name" value="Agl6_TM_C"/>
</dbReference>
<proteinExistence type="predicted"/>
<dbReference type="CDD" id="cd04179">
    <property type="entry name" value="DPM_DPG-synthase_like"/>
    <property type="match status" value="1"/>
</dbReference>
<dbReference type="Gene3D" id="3.90.550.10">
    <property type="entry name" value="Spore Coat Polysaccharide Biosynthesis Protein SpsA, Chain A"/>
    <property type="match status" value="1"/>
</dbReference>
<feature type="domain" description="Glycosyltransferase 2-like" evidence="2">
    <location>
        <begin position="4"/>
        <end position="166"/>
    </location>
</feature>
<feature type="transmembrane region" description="Helical" evidence="1">
    <location>
        <begin position="227"/>
        <end position="254"/>
    </location>
</feature>
<dbReference type="PANTHER" id="PTHR48090">
    <property type="entry name" value="UNDECAPRENYL-PHOSPHATE 4-DEOXY-4-FORMAMIDO-L-ARABINOSE TRANSFERASE-RELATED"/>
    <property type="match status" value="1"/>
</dbReference>
<dbReference type="Pfam" id="PF26629">
    <property type="entry name" value="GT2_TM_C"/>
    <property type="match status" value="1"/>
</dbReference>
<keyword evidence="1" id="KW-1133">Transmembrane helix</keyword>
<keyword evidence="4" id="KW-0808">Transferase</keyword>
<keyword evidence="1" id="KW-0812">Transmembrane</keyword>
<accession>A0A7C2P234</accession>
<comment type="caution">
    <text evidence="4">The sequence shown here is derived from an EMBL/GenBank/DDBJ whole genome shotgun (WGS) entry which is preliminary data.</text>
</comment>
<evidence type="ECO:0000313" key="4">
    <source>
        <dbReference type="EMBL" id="HEN28953.1"/>
    </source>
</evidence>
<evidence type="ECO:0000259" key="3">
    <source>
        <dbReference type="Pfam" id="PF26629"/>
    </source>
</evidence>
<reference evidence="4" key="1">
    <citation type="journal article" date="2020" name="mSystems">
        <title>Genome- and Community-Level Interaction Insights into Carbon Utilization and Element Cycling Functions of Hydrothermarchaeota in Hydrothermal Sediment.</title>
        <authorList>
            <person name="Zhou Z."/>
            <person name="Liu Y."/>
            <person name="Xu W."/>
            <person name="Pan J."/>
            <person name="Luo Z.H."/>
            <person name="Li M."/>
        </authorList>
    </citation>
    <scope>NUCLEOTIDE SEQUENCE [LARGE SCALE GENOMIC DNA]</scope>
    <source>
        <strain evidence="4">SpSt-34</strain>
    </source>
</reference>
<dbReference type="FunFam" id="3.90.550.10:FF:000129">
    <property type="entry name" value="Glycosyltransferase family 2 protein"/>
    <property type="match status" value="1"/>
</dbReference>
<feature type="domain" description="Low-salt glycan biosynthesis hexosyltransferase Agl6 C-terminal transmembrane region" evidence="3">
    <location>
        <begin position="282"/>
        <end position="367"/>
    </location>
</feature>
<dbReference type="PANTHER" id="PTHR48090:SF7">
    <property type="entry name" value="RFBJ PROTEIN"/>
    <property type="match status" value="1"/>
</dbReference>
<feature type="transmembrane region" description="Helical" evidence="1">
    <location>
        <begin position="345"/>
        <end position="367"/>
    </location>
</feature>
<dbReference type="EMBL" id="DSOL01000285">
    <property type="protein sequence ID" value="HEN28953.1"/>
    <property type="molecule type" value="Genomic_DNA"/>
</dbReference>
<dbReference type="InterPro" id="IPR029044">
    <property type="entry name" value="Nucleotide-diphossugar_trans"/>
</dbReference>
<sequence length="369" mass="41663">MKVSVIIPTLNEERTIGECIGRAKDALEFLGFDYEIIVSDSSSDRTAAIARSLGAKVVFPDKKGYGYAYLYAFRHASGDIIVMGDGDGTYDFSEIPKLLEPLIKGEADLVLGSRFKGKIHENAMPWLHRYIGNPLLTWFTNFFFNARVSDAHSGFRAFKKEVLEKLKLSLEGMEFATEMIVKARLSGLRISEVPINYYPRIAESKLRSFRDGWRHLRFMLLYSPAHVFLIPGAFFFLFGIFMMAVATFGIRIFYNPGIHTMIASSLISILGYQLILFGIAGEIYKSKHGIGKSRIADFISKNLSLELGACLGLTIFLTGFAYTLYLISNWIYSGLKELPLLYHDIIAFFLLVTGLQTFFFSFFLSMLSE</sequence>
<name>A0A7C2P234_UNCW3</name>
<evidence type="ECO:0000259" key="2">
    <source>
        <dbReference type="Pfam" id="PF00535"/>
    </source>
</evidence>
<gene>
    <name evidence="4" type="ORF">ENQ77_09990</name>
</gene>
<dbReference type="Pfam" id="PF00535">
    <property type="entry name" value="Glycos_transf_2"/>
    <property type="match status" value="1"/>
</dbReference>
<protein>
    <submittedName>
        <fullName evidence="4">Glycosyltransferase family 2 protein</fullName>
    </submittedName>
</protein>